<dbReference type="AlphaFoldDB" id="A0A8K1MGG3"/>
<accession>A0A8K1MGG3</accession>
<name>A0A8K1MGG3_9PEZI</name>
<evidence type="ECO:0000313" key="1">
    <source>
        <dbReference type="EMBL" id="UBU98523.1"/>
    </source>
</evidence>
<evidence type="ECO:0008006" key="2">
    <source>
        <dbReference type="Google" id="ProtNLM"/>
    </source>
</evidence>
<proteinExistence type="predicted"/>
<dbReference type="RefSeq" id="YP_010218661.1">
    <property type="nucleotide sequence ID" value="NC_058917.1"/>
</dbReference>
<reference evidence="1" key="1">
    <citation type="submission" date="2021-01" db="EMBL/GenBank/DDBJ databases">
        <authorList>
            <person name="Sun H.-H."/>
            <person name="Zhang S."/>
            <person name="Zhang Y.-J."/>
        </authorList>
    </citation>
    <scope>NUCLEOTIDE SEQUENCE</scope>
    <source>
        <strain evidence="1">CMM1</strain>
    </source>
</reference>
<keyword evidence="1" id="KW-0496">Mitochondrion</keyword>
<sequence>MQRGQRGDAEGHIGGYFPSVPTITFRPLVYISQNASDSSIEFLVILWTILDKNLKFDISQNESSKYFHIRLLSRDWDFIISRLIPYLSLVYGDKYKGRRPLLSHLFPLGNKRRGGF</sequence>
<geneLocation type="mitochondrion" evidence="1"/>
<gene>
    <name evidence="1" type="primary">orf116D</name>
</gene>
<organism evidence="1">
    <name type="scientific">Morchella brunnea</name>
    <dbReference type="NCBI Taxonomy" id="1174671"/>
    <lineage>
        <taxon>Eukaryota</taxon>
        <taxon>Fungi</taxon>
        <taxon>Dikarya</taxon>
        <taxon>Ascomycota</taxon>
        <taxon>Pezizomycotina</taxon>
        <taxon>Pezizomycetes</taxon>
        <taxon>Pezizales</taxon>
        <taxon>Morchellaceae</taxon>
        <taxon>Morchella</taxon>
    </lineage>
</organism>
<dbReference type="GeneID" id="68665265"/>
<protein>
    <recommendedName>
        <fullName evidence="2">Homing endonuclease LAGLIDADG domain-containing protein</fullName>
    </recommendedName>
</protein>
<dbReference type="EMBL" id="MW538937">
    <property type="protein sequence ID" value="UBU98523.1"/>
    <property type="molecule type" value="Genomic_DNA"/>
</dbReference>